<reference evidence="15" key="1">
    <citation type="submission" date="2016-10" db="EMBL/GenBank/DDBJ databases">
        <authorList>
            <person name="Varghese N."/>
            <person name="Submissions S."/>
        </authorList>
    </citation>
    <scope>NUCLEOTIDE SEQUENCE [LARGE SCALE GENOMIC DNA]</scope>
    <source>
        <strain evidence="15">DSM 25329</strain>
    </source>
</reference>
<dbReference type="Gene3D" id="1.10.10.60">
    <property type="entry name" value="Homeodomain-like"/>
    <property type="match status" value="1"/>
</dbReference>
<comment type="catalytic activity">
    <reaction evidence="1">
        <text>ATP + protein L-histidine = ADP + protein N-phospho-L-histidine.</text>
        <dbReference type="EC" id="2.7.13.3"/>
    </reaction>
</comment>
<evidence type="ECO:0000256" key="8">
    <source>
        <dbReference type="ARBA" id="ARBA00023163"/>
    </source>
</evidence>
<dbReference type="InterPro" id="IPR015943">
    <property type="entry name" value="WD40/YVTN_repeat-like_dom_sf"/>
</dbReference>
<dbReference type="SMART" id="SM00387">
    <property type="entry name" value="HATPase_c"/>
    <property type="match status" value="1"/>
</dbReference>
<dbReference type="FunFam" id="1.10.287.130:FF:000045">
    <property type="entry name" value="Two-component system sensor histidine kinase/response regulator"/>
    <property type="match status" value="1"/>
</dbReference>
<dbReference type="GO" id="GO:0000155">
    <property type="term" value="F:phosphorelay sensor kinase activity"/>
    <property type="evidence" value="ECO:0007669"/>
    <property type="project" value="InterPro"/>
</dbReference>
<dbReference type="Gene3D" id="2.60.40.10">
    <property type="entry name" value="Immunoglobulins"/>
    <property type="match status" value="1"/>
</dbReference>
<evidence type="ECO:0000259" key="13">
    <source>
        <dbReference type="PROSITE" id="PS50110"/>
    </source>
</evidence>
<proteinExistence type="predicted"/>
<evidence type="ECO:0000256" key="5">
    <source>
        <dbReference type="ARBA" id="ARBA00022777"/>
    </source>
</evidence>
<keyword evidence="6" id="KW-0805">Transcription regulation</keyword>
<evidence type="ECO:0000259" key="11">
    <source>
        <dbReference type="PROSITE" id="PS01124"/>
    </source>
</evidence>
<name>A0A1G6V6W5_9BACT</name>
<dbReference type="InterPro" id="IPR018062">
    <property type="entry name" value="HTH_AraC-typ_CS"/>
</dbReference>
<dbReference type="CDD" id="cd00082">
    <property type="entry name" value="HisKA"/>
    <property type="match status" value="1"/>
</dbReference>
<protein>
    <recommendedName>
        <fullName evidence="2">histidine kinase</fullName>
        <ecNumber evidence="2">2.7.13.3</ecNumber>
    </recommendedName>
</protein>
<keyword evidence="10" id="KW-1133">Transmembrane helix</keyword>
<keyword evidence="5 14" id="KW-0418">Kinase</keyword>
<keyword evidence="7" id="KW-0238">DNA-binding</keyword>
<dbReference type="InterPro" id="IPR003594">
    <property type="entry name" value="HATPase_dom"/>
</dbReference>
<dbReference type="Pfam" id="PF00072">
    <property type="entry name" value="Response_reg"/>
    <property type="match status" value="1"/>
</dbReference>
<dbReference type="SMART" id="SM00388">
    <property type="entry name" value="HisKA"/>
    <property type="match status" value="1"/>
</dbReference>
<dbReference type="PANTHER" id="PTHR43547">
    <property type="entry name" value="TWO-COMPONENT HISTIDINE KINASE"/>
    <property type="match status" value="1"/>
</dbReference>
<dbReference type="InterPro" id="IPR004358">
    <property type="entry name" value="Sig_transdc_His_kin-like_C"/>
</dbReference>
<evidence type="ECO:0000313" key="14">
    <source>
        <dbReference type="EMBL" id="SDD48586.1"/>
    </source>
</evidence>
<evidence type="ECO:0000313" key="15">
    <source>
        <dbReference type="Proteomes" id="UP000198748"/>
    </source>
</evidence>
<dbReference type="InterPro" id="IPR005467">
    <property type="entry name" value="His_kinase_dom"/>
</dbReference>
<dbReference type="STRING" id="659014.SAMN04487996_101135"/>
<evidence type="ECO:0000256" key="3">
    <source>
        <dbReference type="ARBA" id="ARBA00022553"/>
    </source>
</evidence>
<dbReference type="PROSITE" id="PS00041">
    <property type="entry name" value="HTH_ARAC_FAMILY_1"/>
    <property type="match status" value="1"/>
</dbReference>
<keyword evidence="3 9" id="KW-0597">Phosphoprotein</keyword>
<dbReference type="InterPro" id="IPR003661">
    <property type="entry name" value="HisK_dim/P_dom"/>
</dbReference>
<dbReference type="SUPFAM" id="SSF63829">
    <property type="entry name" value="Calcium-dependent phosphotriesterase"/>
    <property type="match status" value="2"/>
</dbReference>
<gene>
    <name evidence="14" type="ORF">SAMN04487996_101135</name>
</gene>
<sequence>MECREAVELSIFSQKLFKFNRRRLLCRKLASKHPLLKKFYMLRPFIVFLLYWLIAGVCLSETISAQSVGFPVPEIITAKQGLPQGFVPGIVQDARGFMWLATRDGLCRYDGRGFRVFQPSDEQEMSLSSLGLENLQTTADGKIWITSDQGHIDLFDPVRETFVNFSRQSFYQRQFGKRFLRDMYADSQHRLWLMSDGGGLDYIHLNTHKIKEYHRSTGDTSAIVEAHVRFVSEDRAGDMWAVTNKGIFVQKKGMEQFTKYHSATLAGGIDQRVNALKGLKDGRLLVLYDTGMALLDPTTGLGQRRELVLDTEAQYRHPVVTDSKGNVYFFRMNHLYRLGTDDSLAEFPVQADVHEFKSLFIDRSDVLWAGTNGQGIRKYNLRASYFITKAYSSGFIPDLLQYFLKVPQAEIAQLPTDLFSYNFRYAFENPQKMWFSAGRTPLYELDLSTRSIRSIPFPVEIKDIKRSELAVSIAKDPDGRMWAVHDSLLFSYKNGTWTRFQYPIRPRIESGINQIVADRQYLWVSTTTRGLYRIDKASGAIRRYGYNAPAGSLSNDNLYCLFADPLDDHLLWIGTFGGGLCKFDKRTGRCELLSKQNGLPNNVVYAAIPDRRGNVWVATNQGLCQVDRNTLRTRTYTREDGLMADEFNRFHTLALPDGRIFLGGMEGITAFDSRQANEDHYRPPVFITAISINNAHLEPRLSAGELPVTSMQALNLAHWQNFLSIEFAAMQYNRSDKIRYRYQLEGIDEHWIETETPVTKYTDLRPGHYVLRLNASNTLGVWSSDIRELHIRIAPPWWRTWWAYGLYFLLFLGAVYVLLRAYINRVRMQQSILFKQKEIDLKAREAEQLRELDEMKTRFFSNITHEFRTPLTLILGPAGQMLEEPRQEKDNKRLSLIERNGRQLLGLINQLLDLSKLEAGTTQVDAAWGDLADFVEMLTGTFQMAAEAKNIELAFQNSLESRYYWFDHEKLERILTNLLSNAVKFANENGRIQVALNITGEEGIEITVSNTGPRIPGAQLSRIFDRFYQADQQAGYREGTGIGLAIVKELVDLQGGNVSVESGADGFDTVFTVAMPYRRGEARQSTENLTPRLNGNSHLKHNETHLHKILLVEDNAGLADFVSDSLAENYRFYHAKNGEEGLAMAIEIMPDLIISDVMMPVMDGYVFCKHIKSNLETSHIPVVLLTAKSALESRVEGLELGADDYITKPFHLPELRLRIRNLLDRQARLYERLRAGFATPAALPAEPERITDPFLTRLYHILDTRLDDPDFGVTELIREIGMSNSSLNRKLKTLTDLSAVELIRNYRLKKAAAMLSGGISVSEAAYAVGFDNLSYFAKCFRDLYGMTPREFAASGIP</sequence>
<dbReference type="SMART" id="SM00342">
    <property type="entry name" value="HTH_ARAC"/>
    <property type="match status" value="1"/>
</dbReference>
<feature type="domain" description="HTH araC/xylS-type" evidence="11">
    <location>
        <begin position="1256"/>
        <end position="1354"/>
    </location>
</feature>
<dbReference type="Pfam" id="PF00512">
    <property type="entry name" value="HisKA"/>
    <property type="match status" value="1"/>
</dbReference>
<dbReference type="Gene3D" id="1.10.287.130">
    <property type="match status" value="1"/>
</dbReference>
<evidence type="ECO:0000256" key="6">
    <source>
        <dbReference type="ARBA" id="ARBA00023015"/>
    </source>
</evidence>
<dbReference type="FunFam" id="3.30.565.10:FF:000006">
    <property type="entry name" value="Sensor histidine kinase WalK"/>
    <property type="match status" value="1"/>
</dbReference>
<dbReference type="CDD" id="cd17574">
    <property type="entry name" value="REC_OmpR"/>
    <property type="match status" value="1"/>
</dbReference>
<dbReference type="InterPro" id="IPR013783">
    <property type="entry name" value="Ig-like_fold"/>
</dbReference>
<dbReference type="Gene3D" id="3.30.565.10">
    <property type="entry name" value="Histidine kinase-like ATPase, C-terminal domain"/>
    <property type="match status" value="1"/>
</dbReference>
<keyword evidence="8" id="KW-0804">Transcription</keyword>
<dbReference type="EC" id="2.7.13.3" evidence="2"/>
<dbReference type="SUPFAM" id="SSF46689">
    <property type="entry name" value="Homeodomain-like"/>
    <property type="match status" value="1"/>
</dbReference>
<keyword evidence="4" id="KW-0808">Transferase</keyword>
<dbReference type="FunFam" id="2.60.40.10:FF:000791">
    <property type="entry name" value="Two-component system sensor histidine kinase/response regulator"/>
    <property type="match status" value="1"/>
</dbReference>
<dbReference type="Pfam" id="PF07495">
    <property type="entry name" value="Y_Y_Y"/>
    <property type="match status" value="1"/>
</dbReference>
<dbReference type="SMART" id="SM00448">
    <property type="entry name" value="REC"/>
    <property type="match status" value="1"/>
</dbReference>
<dbReference type="InterPro" id="IPR036097">
    <property type="entry name" value="HisK_dim/P_sf"/>
</dbReference>
<dbReference type="SUPFAM" id="SSF47384">
    <property type="entry name" value="Homodimeric domain of signal transducing histidine kinase"/>
    <property type="match status" value="1"/>
</dbReference>
<evidence type="ECO:0000256" key="9">
    <source>
        <dbReference type="PROSITE-ProRule" id="PRU00169"/>
    </source>
</evidence>
<dbReference type="InterPro" id="IPR009057">
    <property type="entry name" value="Homeodomain-like_sf"/>
</dbReference>
<evidence type="ECO:0000256" key="1">
    <source>
        <dbReference type="ARBA" id="ARBA00000085"/>
    </source>
</evidence>
<dbReference type="InterPro" id="IPR001789">
    <property type="entry name" value="Sig_transdc_resp-reg_receiver"/>
</dbReference>
<dbReference type="Proteomes" id="UP000198748">
    <property type="component" value="Unassembled WGS sequence"/>
</dbReference>
<evidence type="ECO:0000256" key="2">
    <source>
        <dbReference type="ARBA" id="ARBA00012438"/>
    </source>
</evidence>
<dbReference type="SUPFAM" id="SSF55874">
    <property type="entry name" value="ATPase domain of HSP90 chaperone/DNA topoisomerase II/histidine kinase"/>
    <property type="match status" value="1"/>
</dbReference>
<dbReference type="GO" id="GO:0043565">
    <property type="term" value="F:sequence-specific DNA binding"/>
    <property type="evidence" value="ECO:0007669"/>
    <property type="project" value="InterPro"/>
</dbReference>
<dbReference type="GO" id="GO:0003700">
    <property type="term" value="F:DNA-binding transcription factor activity"/>
    <property type="evidence" value="ECO:0007669"/>
    <property type="project" value="InterPro"/>
</dbReference>
<dbReference type="InterPro" id="IPR036890">
    <property type="entry name" value="HATPase_C_sf"/>
</dbReference>
<dbReference type="PROSITE" id="PS50110">
    <property type="entry name" value="RESPONSE_REGULATORY"/>
    <property type="match status" value="1"/>
</dbReference>
<dbReference type="PROSITE" id="PS01124">
    <property type="entry name" value="HTH_ARAC_FAMILY_2"/>
    <property type="match status" value="1"/>
</dbReference>
<accession>A0A1G6V6W5</accession>
<feature type="transmembrane region" description="Helical" evidence="10">
    <location>
        <begin position="801"/>
        <end position="823"/>
    </location>
</feature>
<keyword evidence="10" id="KW-0472">Membrane</keyword>
<dbReference type="InterPro" id="IPR011006">
    <property type="entry name" value="CheY-like_superfamily"/>
</dbReference>
<evidence type="ECO:0000259" key="12">
    <source>
        <dbReference type="PROSITE" id="PS50109"/>
    </source>
</evidence>
<dbReference type="OrthoDB" id="9797097at2"/>
<evidence type="ECO:0000256" key="4">
    <source>
        <dbReference type="ARBA" id="ARBA00022679"/>
    </source>
</evidence>
<dbReference type="PROSITE" id="PS50109">
    <property type="entry name" value="HIS_KIN"/>
    <property type="match status" value="1"/>
</dbReference>
<dbReference type="InterPro" id="IPR011110">
    <property type="entry name" value="Reg_prop"/>
</dbReference>
<dbReference type="InterPro" id="IPR011123">
    <property type="entry name" value="Y_Y_Y"/>
</dbReference>
<dbReference type="InterPro" id="IPR018060">
    <property type="entry name" value="HTH_AraC"/>
</dbReference>
<feature type="domain" description="Response regulatory" evidence="13">
    <location>
        <begin position="1108"/>
        <end position="1223"/>
    </location>
</feature>
<dbReference type="PRINTS" id="PR00344">
    <property type="entry name" value="BCTRLSENSOR"/>
</dbReference>
<evidence type="ECO:0000256" key="10">
    <source>
        <dbReference type="SAM" id="Phobius"/>
    </source>
</evidence>
<feature type="domain" description="Histidine kinase" evidence="12">
    <location>
        <begin position="862"/>
        <end position="1079"/>
    </location>
</feature>
<dbReference type="Gene3D" id="2.130.10.10">
    <property type="entry name" value="YVTN repeat-like/Quinoprotein amine dehydrogenase"/>
    <property type="match status" value="2"/>
</dbReference>
<dbReference type="Pfam" id="PF07494">
    <property type="entry name" value="Reg_prop"/>
    <property type="match status" value="1"/>
</dbReference>
<dbReference type="SUPFAM" id="SSF52172">
    <property type="entry name" value="CheY-like"/>
    <property type="match status" value="1"/>
</dbReference>
<keyword evidence="15" id="KW-1185">Reference proteome</keyword>
<organism evidence="14 15">
    <name type="scientific">Dyadobacter soli</name>
    <dbReference type="NCBI Taxonomy" id="659014"/>
    <lineage>
        <taxon>Bacteria</taxon>
        <taxon>Pseudomonadati</taxon>
        <taxon>Bacteroidota</taxon>
        <taxon>Cytophagia</taxon>
        <taxon>Cytophagales</taxon>
        <taxon>Spirosomataceae</taxon>
        <taxon>Dyadobacter</taxon>
    </lineage>
</organism>
<dbReference type="Pfam" id="PF02518">
    <property type="entry name" value="HATPase_c"/>
    <property type="match status" value="1"/>
</dbReference>
<dbReference type="PANTHER" id="PTHR43547:SF2">
    <property type="entry name" value="HYBRID SIGNAL TRANSDUCTION HISTIDINE KINASE C"/>
    <property type="match status" value="1"/>
</dbReference>
<keyword evidence="10" id="KW-0812">Transmembrane</keyword>
<dbReference type="Gene3D" id="3.40.50.2300">
    <property type="match status" value="1"/>
</dbReference>
<feature type="modified residue" description="4-aspartylphosphate" evidence="9">
    <location>
        <position position="1156"/>
    </location>
</feature>
<dbReference type="Pfam" id="PF12833">
    <property type="entry name" value="HTH_18"/>
    <property type="match status" value="1"/>
</dbReference>
<dbReference type="EMBL" id="FNAN01000001">
    <property type="protein sequence ID" value="SDD48586.1"/>
    <property type="molecule type" value="Genomic_DNA"/>
</dbReference>
<evidence type="ECO:0000256" key="7">
    <source>
        <dbReference type="ARBA" id="ARBA00023125"/>
    </source>
</evidence>